<reference evidence="1 2" key="1">
    <citation type="submission" date="2021-05" db="EMBL/GenBank/DDBJ databases">
        <title>Roseococcus sp. XZZS9, whole genome shotgun sequencing project.</title>
        <authorList>
            <person name="Zhao G."/>
            <person name="Shen L."/>
        </authorList>
    </citation>
    <scope>NUCLEOTIDE SEQUENCE [LARGE SCALE GENOMIC DNA]</scope>
    <source>
        <strain evidence="1 2">XZZS9</strain>
    </source>
</reference>
<organism evidence="1 2">
    <name type="scientific">Roseococcus pinisoli</name>
    <dbReference type="NCBI Taxonomy" id="2835040"/>
    <lineage>
        <taxon>Bacteria</taxon>
        <taxon>Pseudomonadati</taxon>
        <taxon>Pseudomonadota</taxon>
        <taxon>Alphaproteobacteria</taxon>
        <taxon>Acetobacterales</taxon>
        <taxon>Roseomonadaceae</taxon>
        <taxon>Roseococcus</taxon>
    </lineage>
</organism>
<sequence>MGLPSEAGRPEVFRDALLRAGVLIDGGTPGLYLRSGEFEAVARAVESLMRRQMAEDGAEEIHPQPGMTTRALGKSGYMRSFPQLAGTIGCFCGDDAAHRRLVCKLDDEEDWTDQQVTSEVSLIPAACYPTYALIASRGPLPVDGHRVAITSWCFRHEPSPDPCRMQMFRMAESVRYGTPEQARAHRELWMTRVAEAATMMGLPHTIEPANDPFFGRTGRLMATSQLEQELKMELLIPVSDETKPTACASVNMHLDGMGLKWGITTQDGAPAHTACVGYGLERMSLALFRHHGAEPRDWPPSVRAALWP</sequence>
<dbReference type="Gene3D" id="3.30.930.10">
    <property type="entry name" value="Bira Bifunctional Protein, Domain 2"/>
    <property type="match status" value="1"/>
</dbReference>
<keyword evidence="2" id="KW-1185">Reference proteome</keyword>
<dbReference type="RefSeq" id="WP_213670901.1">
    <property type="nucleotide sequence ID" value="NZ_JAHCDA010000002.1"/>
</dbReference>
<protein>
    <submittedName>
        <fullName evidence="1">Amino acid--[acyl-carrier-protein] ligase</fullName>
        <ecNumber evidence="1">6.2.1.n2</ecNumber>
    </submittedName>
</protein>
<comment type="caution">
    <text evidence="1">The sequence shown here is derived from an EMBL/GenBank/DDBJ whole genome shotgun (WGS) entry which is preliminary data.</text>
</comment>
<proteinExistence type="predicted"/>
<dbReference type="EC" id="6.2.1.n2" evidence="1"/>
<dbReference type="GO" id="GO:0016874">
    <property type="term" value="F:ligase activity"/>
    <property type="evidence" value="ECO:0007669"/>
    <property type="project" value="UniProtKB-KW"/>
</dbReference>
<keyword evidence="1" id="KW-0436">Ligase</keyword>
<name>A0ABS5QDI4_9PROT</name>
<dbReference type="Proteomes" id="UP000766336">
    <property type="component" value="Unassembled WGS sequence"/>
</dbReference>
<dbReference type="EMBL" id="JAHCDA010000002">
    <property type="protein sequence ID" value="MBS7811731.1"/>
    <property type="molecule type" value="Genomic_DNA"/>
</dbReference>
<dbReference type="SUPFAM" id="SSF55681">
    <property type="entry name" value="Class II aaRS and biotin synthetases"/>
    <property type="match status" value="1"/>
</dbReference>
<accession>A0ABS5QDI4</accession>
<dbReference type="InterPro" id="IPR045864">
    <property type="entry name" value="aa-tRNA-synth_II/BPL/LPL"/>
</dbReference>
<evidence type="ECO:0000313" key="2">
    <source>
        <dbReference type="Proteomes" id="UP000766336"/>
    </source>
</evidence>
<dbReference type="NCBIfam" id="NF005479">
    <property type="entry name" value="PRK07080.1"/>
    <property type="match status" value="1"/>
</dbReference>
<evidence type="ECO:0000313" key="1">
    <source>
        <dbReference type="EMBL" id="MBS7811731.1"/>
    </source>
</evidence>
<gene>
    <name evidence="1" type="ORF">KHU32_12350</name>
</gene>